<feature type="domain" description="Post-SET" evidence="12">
    <location>
        <begin position="1366"/>
        <end position="1382"/>
    </location>
</feature>
<dbReference type="PROSITE" id="PS50280">
    <property type="entry name" value="SET"/>
    <property type="match status" value="1"/>
</dbReference>
<keyword evidence="7 8" id="KW-0539">Nucleus</keyword>
<keyword evidence="15" id="KW-1185">Reference proteome</keyword>
<evidence type="ECO:0000259" key="10">
    <source>
        <dbReference type="PROSITE" id="PS50280"/>
    </source>
</evidence>
<dbReference type="GO" id="GO:0008270">
    <property type="term" value="F:zinc ion binding"/>
    <property type="evidence" value="ECO:0007669"/>
    <property type="project" value="InterPro"/>
</dbReference>
<dbReference type="GO" id="GO:0032259">
    <property type="term" value="P:methylation"/>
    <property type="evidence" value="ECO:0007669"/>
    <property type="project" value="UniProtKB-KW"/>
</dbReference>
<dbReference type="GO" id="GO:0005694">
    <property type="term" value="C:chromosome"/>
    <property type="evidence" value="ECO:0007669"/>
    <property type="project" value="UniProtKB-SubCell"/>
</dbReference>
<dbReference type="InterPro" id="IPR051357">
    <property type="entry name" value="H3K9_HMTase_SUVAR3-9"/>
</dbReference>
<dbReference type="PROSITE" id="PS50867">
    <property type="entry name" value="PRE_SET"/>
    <property type="match status" value="1"/>
</dbReference>
<evidence type="ECO:0000259" key="12">
    <source>
        <dbReference type="PROSITE" id="PS50868"/>
    </source>
</evidence>
<dbReference type="Proteomes" id="UP000554482">
    <property type="component" value="Unassembled WGS sequence"/>
</dbReference>
<dbReference type="Gene3D" id="2.170.270.10">
    <property type="entry name" value="SET domain"/>
    <property type="match status" value="1"/>
</dbReference>
<evidence type="ECO:0000256" key="5">
    <source>
        <dbReference type="ARBA" id="ARBA00022691"/>
    </source>
</evidence>
<feature type="compositionally biased region" description="Basic and acidic residues" evidence="9">
    <location>
        <begin position="632"/>
        <end position="646"/>
    </location>
</feature>
<dbReference type="SMART" id="SM00466">
    <property type="entry name" value="SRA"/>
    <property type="match status" value="1"/>
</dbReference>
<dbReference type="SUPFAM" id="SSF82199">
    <property type="entry name" value="SET domain"/>
    <property type="match status" value="1"/>
</dbReference>
<feature type="domain" description="Pre-SET" evidence="11">
    <location>
        <begin position="1145"/>
        <end position="1205"/>
    </location>
</feature>
<dbReference type="InterPro" id="IPR001214">
    <property type="entry name" value="SET_dom"/>
</dbReference>
<accession>A0A7J6VRZ7</accession>
<dbReference type="PROSITE" id="PS50868">
    <property type="entry name" value="POST_SET"/>
    <property type="match status" value="1"/>
</dbReference>
<dbReference type="GO" id="GO:0042054">
    <property type="term" value="F:histone methyltransferase activity"/>
    <property type="evidence" value="ECO:0007669"/>
    <property type="project" value="InterPro"/>
</dbReference>
<evidence type="ECO:0000256" key="7">
    <source>
        <dbReference type="ARBA" id="ARBA00023242"/>
    </source>
</evidence>
<dbReference type="Gene3D" id="2.30.280.10">
    <property type="entry name" value="SRA-YDG"/>
    <property type="match status" value="1"/>
</dbReference>
<dbReference type="InterPro" id="IPR025794">
    <property type="entry name" value="H3-K9-MeTrfase_plant"/>
</dbReference>
<dbReference type="InterPro" id="IPR036987">
    <property type="entry name" value="SRA-YDG_sf"/>
</dbReference>
<gene>
    <name evidence="14" type="ORF">FRX31_022547</name>
</gene>
<keyword evidence="5" id="KW-0949">S-adenosyl-L-methionine</keyword>
<evidence type="ECO:0000256" key="9">
    <source>
        <dbReference type="SAM" id="MobiDB-lite"/>
    </source>
</evidence>
<dbReference type="InterPro" id="IPR007728">
    <property type="entry name" value="Pre-SET_dom"/>
</dbReference>
<evidence type="ECO:0000256" key="3">
    <source>
        <dbReference type="ARBA" id="ARBA00022603"/>
    </source>
</evidence>
<dbReference type="Pfam" id="PF00856">
    <property type="entry name" value="SET"/>
    <property type="match status" value="1"/>
</dbReference>
<dbReference type="Pfam" id="PF02182">
    <property type="entry name" value="SAD_SRA"/>
    <property type="match status" value="1"/>
</dbReference>
<keyword evidence="4 14" id="KW-0808">Transferase</keyword>
<comment type="caution">
    <text evidence="14">The sequence shown here is derived from an EMBL/GenBank/DDBJ whole genome shotgun (WGS) entry which is preliminary data.</text>
</comment>
<evidence type="ECO:0000259" key="13">
    <source>
        <dbReference type="PROSITE" id="PS51015"/>
    </source>
</evidence>
<dbReference type="GO" id="GO:0005634">
    <property type="term" value="C:nucleus"/>
    <property type="evidence" value="ECO:0007669"/>
    <property type="project" value="UniProtKB-SubCell"/>
</dbReference>
<feature type="domain" description="SET" evidence="10">
    <location>
        <begin position="1208"/>
        <end position="1352"/>
    </location>
</feature>
<evidence type="ECO:0000313" key="14">
    <source>
        <dbReference type="EMBL" id="KAF5187866.1"/>
    </source>
</evidence>
<organism evidence="14 15">
    <name type="scientific">Thalictrum thalictroides</name>
    <name type="common">Rue-anemone</name>
    <name type="synonym">Anemone thalictroides</name>
    <dbReference type="NCBI Taxonomy" id="46969"/>
    <lineage>
        <taxon>Eukaryota</taxon>
        <taxon>Viridiplantae</taxon>
        <taxon>Streptophyta</taxon>
        <taxon>Embryophyta</taxon>
        <taxon>Tracheophyta</taxon>
        <taxon>Spermatophyta</taxon>
        <taxon>Magnoliopsida</taxon>
        <taxon>Ranunculales</taxon>
        <taxon>Ranunculaceae</taxon>
        <taxon>Thalictroideae</taxon>
        <taxon>Thalictrum</taxon>
    </lineage>
</organism>
<feature type="region of interest" description="Disordered" evidence="9">
    <location>
        <begin position="623"/>
        <end position="657"/>
    </location>
</feature>
<keyword evidence="6" id="KW-0156">Chromatin regulator</keyword>
<dbReference type="OrthoDB" id="5792673at2759"/>
<feature type="compositionally biased region" description="Polar residues" evidence="9">
    <location>
        <begin position="181"/>
        <end position="192"/>
    </location>
</feature>
<proteinExistence type="predicted"/>
<evidence type="ECO:0000259" key="11">
    <source>
        <dbReference type="PROSITE" id="PS50867"/>
    </source>
</evidence>
<dbReference type="PROSITE" id="PS51015">
    <property type="entry name" value="YDG"/>
    <property type="match status" value="1"/>
</dbReference>
<feature type="region of interest" description="Disordered" evidence="9">
    <location>
        <begin position="181"/>
        <end position="205"/>
    </location>
</feature>
<evidence type="ECO:0000313" key="15">
    <source>
        <dbReference type="Proteomes" id="UP000554482"/>
    </source>
</evidence>
<dbReference type="PANTHER" id="PTHR45660:SF46">
    <property type="entry name" value="HISTONE-LYSINE N-METHYLTRANSFERASE, H3 LYSINE-9 SPECIFIC SUVH6"/>
    <property type="match status" value="1"/>
</dbReference>
<evidence type="ECO:0000256" key="2">
    <source>
        <dbReference type="ARBA" id="ARBA00022454"/>
    </source>
</evidence>
<keyword evidence="2" id="KW-0158">Chromosome</keyword>
<feature type="region of interest" description="Disordered" evidence="9">
    <location>
        <begin position="529"/>
        <end position="561"/>
    </location>
</feature>
<sequence>MVPSIVSDVTTAEKSESCFPPLKYKKRNVSAKRDFPQNCGRNAPRINLEPKKGCLVSVKDCGINTAKTEDDSVVSVKRECLESCGQCVSPINMESNEDGIAVKSFESLGLETNGAFAAEQLGSSVKLGSFEVIECSSQIESPDLPKDLLSKTKSSLKAFNQVEALQPVKILDHMVINGPRSLNTKSVRNPNSPRLYPKPRGTVSAHRDFPEGCGRNFSQVKAKSKQSGGSVEKMNVVTDGALSEPLSVNQSGGLMELQVPTSSGQIESNDLLLLKDSILDATANDEVKQMAETVLEEDTFGNKLQGIIIIIDEDENEGEAKSTRAVGKEIVEFVHENEDLESKLNEEVVAETSIGKQIVQDNAKQMAEKLQDDDTFTRRLQEVIIISDESEDEVDVKLAETIEENKFEYVHDKEDFDIKLKEEDVGETSSQSLWKNNISQSDLNAPSLSKQLPRGCGISGEKLGMDSEKFCKDTSLKRKLPKESVDNSCSVNQSEMQLLGLEHYNKRLVGQALIAAPNCPWNFGKRTSKFPSDCKSPSSSKDADQGNESSGEKLGTESSEFSEDLSSKIKFPNESADKDCAFNQSEVQLLGLDHSNKMLIVQALMAAPNCPWNLGKQTFKFISDPESPSSSKDVDRGSESSGEKPVTESSQFSEDLSLKRKFPGESSHGYCALNQSQVHDFFKFWQPGERVVVQALMALPNCPWTMGKETSKSPSGLSNAKAKSKQGKLELVVHDDSKSVSWIKQAKIGKSKVKFTKKKNSPGNISYEDAHQLVLVKEDDNTRPGMEDDGFSLQTSENMELSLVPYGFHKSDDKDDDIEVDNTNNKIGEALHKDQDSLTMDLTLIPFGVHSFLGTNDDNRAGVTRMRVRETLRLFQGLLRKLMQDAESKSKNAREKPSGRPDLVSAKILKEKKKWVNTGKPILGTVPGVEVGDEFHFRVELAIIGLHRPYQSGIDYSKMNGKVLATSVVASGGYADDMDSSDVLNYSGQGGLPNGDKEAEDQKLERGNLSLKNSCDERTPVRVIRGFKEPKGNDSSDSKGKMVSTYTYDGLYFVEKYWEEIGPYGTKVFKFELRRIPGQPELAIKEVKKSKKSRVRKGLCVDDISQGRETMCICAINTMDDENPPLFEYITDMIYPPWYNRDIPKGCECVDGCSDSETCFCAIKNGGEIPFNYDGAIVEAKPLVYECGPSCKCPPSCHNRVSQKGIQFKLEIFKTESRGWGVRSLTSIPSGSFICEYTGELLEDKEAEQRSNDEYLFDIGHNYNDPALWEGVSNLVPDGLKSSSSREDVDNMGFTIDAARYGNVGRFVNHSCSPNLYAQNVLYDHDDKRMPHIMLFAAENIPPLQELTYHYNYELDQVHDSDGNVRKKNCYCGSDECTGRLY</sequence>
<evidence type="ECO:0000256" key="4">
    <source>
        <dbReference type="ARBA" id="ARBA00022679"/>
    </source>
</evidence>
<dbReference type="SMART" id="SM00317">
    <property type="entry name" value="SET"/>
    <property type="match status" value="1"/>
</dbReference>
<dbReference type="GO" id="GO:0003690">
    <property type="term" value="F:double-stranded DNA binding"/>
    <property type="evidence" value="ECO:0007669"/>
    <property type="project" value="TreeGrafter"/>
</dbReference>
<dbReference type="EMBL" id="JABWDY010027459">
    <property type="protein sequence ID" value="KAF5187866.1"/>
    <property type="molecule type" value="Genomic_DNA"/>
</dbReference>
<evidence type="ECO:0000256" key="1">
    <source>
        <dbReference type="ARBA" id="ARBA00004286"/>
    </source>
</evidence>
<dbReference type="InterPro" id="IPR046341">
    <property type="entry name" value="SET_dom_sf"/>
</dbReference>
<protein>
    <submittedName>
        <fullName evidence="14">Histone-lysine N-methyltransferase, H3 lysine-9 specific protein</fullName>
    </submittedName>
</protein>
<dbReference type="SMART" id="SM00468">
    <property type="entry name" value="PreSET"/>
    <property type="match status" value="1"/>
</dbReference>
<dbReference type="Pfam" id="PF05033">
    <property type="entry name" value="Pre-SET"/>
    <property type="match status" value="1"/>
</dbReference>
<comment type="subcellular location">
    <subcellularLocation>
        <location evidence="1">Chromosome</location>
    </subcellularLocation>
    <subcellularLocation>
        <location evidence="8">Nucleus</location>
    </subcellularLocation>
</comment>
<feature type="domain" description="YDG" evidence="13">
    <location>
        <begin position="924"/>
        <end position="1075"/>
    </location>
</feature>
<reference evidence="14 15" key="1">
    <citation type="submission" date="2020-06" db="EMBL/GenBank/DDBJ databases">
        <title>Transcriptomic and genomic resources for Thalictrum thalictroides and T. hernandezii: Facilitating candidate gene discovery in an emerging model plant lineage.</title>
        <authorList>
            <person name="Arias T."/>
            <person name="Riano-Pachon D.M."/>
            <person name="Di Stilio V.S."/>
        </authorList>
    </citation>
    <scope>NUCLEOTIDE SEQUENCE [LARGE SCALE GENOMIC DNA]</scope>
    <source>
        <strain evidence="15">cv. WT478/WT964</strain>
        <tissue evidence="14">Leaves</tissue>
    </source>
</reference>
<keyword evidence="3 14" id="KW-0489">Methyltransferase</keyword>
<dbReference type="InterPro" id="IPR015947">
    <property type="entry name" value="PUA-like_sf"/>
</dbReference>
<feature type="compositionally biased region" description="Low complexity" evidence="9">
    <location>
        <begin position="529"/>
        <end position="540"/>
    </location>
</feature>
<dbReference type="PROSITE" id="PS51575">
    <property type="entry name" value="SAM_MT43_SUVAR39_2"/>
    <property type="match status" value="1"/>
</dbReference>
<dbReference type="InterPro" id="IPR003105">
    <property type="entry name" value="SRA_YDG"/>
</dbReference>
<dbReference type="SUPFAM" id="SSF88697">
    <property type="entry name" value="PUA domain-like"/>
    <property type="match status" value="1"/>
</dbReference>
<evidence type="ECO:0000256" key="8">
    <source>
        <dbReference type="PROSITE-ProRule" id="PRU00358"/>
    </source>
</evidence>
<dbReference type="InterPro" id="IPR003616">
    <property type="entry name" value="Post-SET_dom"/>
</dbReference>
<evidence type="ECO:0000256" key="6">
    <source>
        <dbReference type="ARBA" id="ARBA00022853"/>
    </source>
</evidence>
<name>A0A7J6VRZ7_THATH</name>
<dbReference type="PANTHER" id="PTHR45660">
    <property type="entry name" value="HISTONE-LYSINE N-METHYLTRANSFERASE SETMAR"/>
    <property type="match status" value="1"/>
</dbReference>